<dbReference type="STRING" id="134849.SAMN05443668_10942"/>
<evidence type="ECO:0000259" key="6">
    <source>
        <dbReference type="Pfam" id="PF00496"/>
    </source>
</evidence>
<keyword evidence="8" id="KW-1185">Reference proteome</keyword>
<keyword evidence="3" id="KW-0813">Transport</keyword>
<sequence>MKRFKAQFGVAAATVLALGSLAACNGGGGGSSSQSATDTVTVALNADAAPTGYDPLLYAQGQFTFFSAMYDALFVTDKDGKAQPELVTEFSNSKDNLTTTLTLRDDVTFTDGKKLDSTVVKANLDRRSDKDLVAYGSVAPGGASEITDVAAPDPKTVVVTWKAPQATPETNLADTAGTIVGPDGIAKPDSLQTTPDGSGPFTLNSGKTTKASTYTLDKKSDARDGDKWSFDHIVFKVILDAQSLANAVISGQADVATILDPSVVELVTSKASTVKVGGTIVGFPVFDKLGKAHPAFAKPETRLALLRAIDDATIVKTLHQGSKGTKQLFPSDGAGFDAALNQTYSYDQAAAKQLLAKAGYPQGFEFQITIGGQPTEDMLAVQKQWSEIGVTMKIKSATSTDQIFAATNTEPLGFGPFSVGSNPAGFVAGVVYGGFMNMQKAKDPAIDASLGKALGSTGADQDAAVKELNAALTNGGWYIPIYEDYTYTGYNKSKVAAPAYAGTNNFLVLSSLQPVA</sequence>
<dbReference type="PIRSF" id="PIRSF002741">
    <property type="entry name" value="MppA"/>
    <property type="match status" value="1"/>
</dbReference>
<accession>A0A1M7R9X1</accession>
<name>A0A1M7R9X1_9ACTN</name>
<evidence type="ECO:0000313" key="8">
    <source>
        <dbReference type="Proteomes" id="UP000184440"/>
    </source>
</evidence>
<dbReference type="AlphaFoldDB" id="A0A1M7R9X1"/>
<gene>
    <name evidence="7" type="ORF">SAMN05443668_10942</name>
</gene>
<dbReference type="SUPFAM" id="SSF53850">
    <property type="entry name" value="Periplasmic binding protein-like II"/>
    <property type="match status" value="1"/>
</dbReference>
<dbReference type="RefSeq" id="WP_073260669.1">
    <property type="nucleotide sequence ID" value="NZ_FRCS01000009.1"/>
</dbReference>
<dbReference type="Gene3D" id="3.10.105.10">
    <property type="entry name" value="Dipeptide-binding Protein, Domain 3"/>
    <property type="match status" value="1"/>
</dbReference>
<dbReference type="PANTHER" id="PTHR30290:SF10">
    <property type="entry name" value="PERIPLASMIC OLIGOPEPTIDE-BINDING PROTEIN-RELATED"/>
    <property type="match status" value="1"/>
</dbReference>
<dbReference type="GO" id="GO:1904680">
    <property type="term" value="F:peptide transmembrane transporter activity"/>
    <property type="evidence" value="ECO:0007669"/>
    <property type="project" value="TreeGrafter"/>
</dbReference>
<comment type="subcellular location">
    <subcellularLocation>
        <location evidence="1">Cell envelope</location>
    </subcellularLocation>
</comment>
<feature type="signal peptide" evidence="5">
    <location>
        <begin position="1"/>
        <end position="22"/>
    </location>
</feature>
<dbReference type="GO" id="GO:0015833">
    <property type="term" value="P:peptide transport"/>
    <property type="evidence" value="ECO:0007669"/>
    <property type="project" value="TreeGrafter"/>
</dbReference>
<protein>
    <submittedName>
        <fullName evidence="7">Peptide/nickel transport system substrate-binding protein</fullName>
    </submittedName>
</protein>
<dbReference type="GO" id="GO:0043190">
    <property type="term" value="C:ATP-binding cassette (ABC) transporter complex"/>
    <property type="evidence" value="ECO:0007669"/>
    <property type="project" value="InterPro"/>
</dbReference>
<dbReference type="OrthoDB" id="9803988at2"/>
<evidence type="ECO:0000256" key="1">
    <source>
        <dbReference type="ARBA" id="ARBA00004196"/>
    </source>
</evidence>
<dbReference type="Proteomes" id="UP000184440">
    <property type="component" value="Unassembled WGS sequence"/>
</dbReference>
<evidence type="ECO:0000256" key="4">
    <source>
        <dbReference type="ARBA" id="ARBA00022729"/>
    </source>
</evidence>
<keyword evidence="4 5" id="KW-0732">Signal</keyword>
<dbReference type="PROSITE" id="PS51257">
    <property type="entry name" value="PROKAR_LIPOPROTEIN"/>
    <property type="match status" value="1"/>
</dbReference>
<dbReference type="GO" id="GO:0042597">
    <property type="term" value="C:periplasmic space"/>
    <property type="evidence" value="ECO:0007669"/>
    <property type="project" value="UniProtKB-ARBA"/>
</dbReference>
<dbReference type="GO" id="GO:0030313">
    <property type="term" value="C:cell envelope"/>
    <property type="evidence" value="ECO:0007669"/>
    <property type="project" value="UniProtKB-SubCell"/>
</dbReference>
<evidence type="ECO:0000313" key="7">
    <source>
        <dbReference type="EMBL" id="SHN43114.1"/>
    </source>
</evidence>
<evidence type="ECO:0000256" key="3">
    <source>
        <dbReference type="ARBA" id="ARBA00022448"/>
    </source>
</evidence>
<feature type="chain" id="PRO_5012975032" evidence="5">
    <location>
        <begin position="23"/>
        <end position="516"/>
    </location>
</feature>
<dbReference type="InterPro" id="IPR030678">
    <property type="entry name" value="Peptide/Ni-bd"/>
</dbReference>
<evidence type="ECO:0000256" key="2">
    <source>
        <dbReference type="ARBA" id="ARBA00005695"/>
    </source>
</evidence>
<reference evidence="7 8" key="1">
    <citation type="submission" date="2016-11" db="EMBL/GenBank/DDBJ databases">
        <authorList>
            <person name="Jaros S."/>
            <person name="Januszkiewicz K."/>
            <person name="Wedrychowicz H."/>
        </authorList>
    </citation>
    <scope>NUCLEOTIDE SEQUENCE [LARGE SCALE GENOMIC DNA]</scope>
    <source>
        <strain evidence="7 8">DSM 46144</strain>
    </source>
</reference>
<dbReference type="InterPro" id="IPR000914">
    <property type="entry name" value="SBP_5_dom"/>
</dbReference>
<feature type="domain" description="Solute-binding protein family 5" evidence="6">
    <location>
        <begin position="82"/>
        <end position="402"/>
    </location>
</feature>
<dbReference type="Gene3D" id="3.40.190.10">
    <property type="entry name" value="Periplasmic binding protein-like II"/>
    <property type="match status" value="1"/>
</dbReference>
<dbReference type="PANTHER" id="PTHR30290">
    <property type="entry name" value="PERIPLASMIC BINDING COMPONENT OF ABC TRANSPORTER"/>
    <property type="match status" value="1"/>
</dbReference>
<proteinExistence type="inferred from homology"/>
<dbReference type="Pfam" id="PF00496">
    <property type="entry name" value="SBP_bac_5"/>
    <property type="match status" value="1"/>
</dbReference>
<dbReference type="EMBL" id="FRCS01000009">
    <property type="protein sequence ID" value="SHN43114.1"/>
    <property type="molecule type" value="Genomic_DNA"/>
</dbReference>
<dbReference type="InterPro" id="IPR039424">
    <property type="entry name" value="SBP_5"/>
</dbReference>
<organism evidence="7 8">
    <name type="scientific">Cryptosporangium aurantiacum</name>
    <dbReference type="NCBI Taxonomy" id="134849"/>
    <lineage>
        <taxon>Bacteria</taxon>
        <taxon>Bacillati</taxon>
        <taxon>Actinomycetota</taxon>
        <taxon>Actinomycetes</taxon>
        <taxon>Cryptosporangiales</taxon>
        <taxon>Cryptosporangiaceae</taxon>
        <taxon>Cryptosporangium</taxon>
    </lineage>
</organism>
<evidence type="ECO:0000256" key="5">
    <source>
        <dbReference type="SAM" id="SignalP"/>
    </source>
</evidence>
<comment type="similarity">
    <text evidence="2">Belongs to the bacterial solute-binding protein 5 family.</text>
</comment>